<keyword evidence="1" id="KW-0472">Membrane</keyword>
<proteinExistence type="predicted"/>
<dbReference type="Proteomes" id="UP000490535">
    <property type="component" value="Unassembled WGS sequence"/>
</dbReference>
<name>A0A833PGC6_ACIBZ</name>
<reference evidence="3" key="1">
    <citation type="journal article" date="2020" name="MBio">
        <title>Horizontal gene transfer to a defensive symbiont with a reduced genome amongst a multipartite beetle microbiome.</title>
        <authorList>
            <person name="Waterworth S.C."/>
            <person name="Florez L.V."/>
            <person name="Rees E.R."/>
            <person name="Hertweck C."/>
            <person name="Kaltenpoth M."/>
            <person name="Kwan J.C."/>
        </authorList>
    </citation>
    <scope>NUCLEOTIDE SEQUENCE [LARGE SCALE GENOMIC DNA]</scope>
</reference>
<feature type="transmembrane region" description="Helical" evidence="1">
    <location>
        <begin position="6"/>
        <end position="23"/>
    </location>
</feature>
<gene>
    <name evidence="2" type="ORF">GAK29_01857</name>
</gene>
<keyword evidence="1" id="KW-0812">Transmembrane</keyword>
<organism evidence="2 3">
    <name type="scientific">Acinetobacter bereziniae</name>
    <name type="common">Acinetobacter genomosp. 10</name>
    <dbReference type="NCBI Taxonomy" id="106648"/>
    <lineage>
        <taxon>Bacteria</taxon>
        <taxon>Pseudomonadati</taxon>
        <taxon>Pseudomonadota</taxon>
        <taxon>Gammaproteobacteria</taxon>
        <taxon>Moraxellales</taxon>
        <taxon>Moraxellaceae</taxon>
        <taxon>Acinetobacter</taxon>
    </lineage>
</organism>
<dbReference type="AlphaFoldDB" id="A0A833PGC6"/>
<evidence type="ECO:0000313" key="3">
    <source>
        <dbReference type="Proteomes" id="UP000490535"/>
    </source>
</evidence>
<sequence>MGEIHTFWFLVVAIVFAIIFGRLGTMLREQIEKANDNKVNASKFKTNKLSQ</sequence>
<comment type="caution">
    <text evidence="2">The sequence shown here is derived from an EMBL/GenBank/DDBJ whole genome shotgun (WGS) entry which is preliminary data.</text>
</comment>
<evidence type="ECO:0000256" key="1">
    <source>
        <dbReference type="SAM" id="Phobius"/>
    </source>
</evidence>
<dbReference type="EMBL" id="WNDP01000038">
    <property type="protein sequence ID" value="KAF1025510.1"/>
    <property type="molecule type" value="Genomic_DNA"/>
</dbReference>
<keyword evidence="1" id="KW-1133">Transmembrane helix</keyword>
<accession>A0A833PGC6</accession>
<evidence type="ECO:0000313" key="2">
    <source>
        <dbReference type="EMBL" id="KAF1025510.1"/>
    </source>
</evidence>
<protein>
    <submittedName>
        <fullName evidence="2">Uncharacterized protein</fullName>
    </submittedName>
</protein>